<protein>
    <submittedName>
        <fullName evidence="4">Potassium channel tetramerisation-type BTB domain-containing protein</fullName>
    </submittedName>
</protein>
<evidence type="ECO:0000313" key="2">
    <source>
        <dbReference type="EMBL" id="CAI4007978.1"/>
    </source>
</evidence>
<keyword evidence="4" id="KW-0407">Ion channel</keyword>
<name>A0A9P1GCK5_9DINO</name>
<feature type="compositionally biased region" description="Basic and acidic residues" evidence="1">
    <location>
        <begin position="13"/>
        <end position="35"/>
    </location>
</feature>
<accession>A0A9P1GCK5</accession>
<evidence type="ECO:0000256" key="1">
    <source>
        <dbReference type="SAM" id="MobiDB-lite"/>
    </source>
</evidence>
<evidence type="ECO:0000313" key="5">
    <source>
        <dbReference type="Proteomes" id="UP001152797"/>
    </source>
</evidence>
<gene>
    <name evidence="2" type="ORF">C1SCF055_LOCUS33472</name>
</gene>
<dbReference type="OrthoDB" id="436375at2759"/>
<sequence>MEDGRPRVTLIAKADKADKAEKLAEPPELLGDGRLRPAPARVRPREEKEATVTVVRPSPRKTVPSNMVKTPQSGTAGTTGTAALAPSSVSPAKARMPAKRSAAASGLDANGSIPKRKGVSNALKVGVPVPRAPNKSPAVPTTVKSNGADADVVVTSAIVKPPAPPRAADAPPLSAALFNVGGQTFQVAAKLIRSKADTLPAKLLAKAADPTRPLHVPVDICPERFRILLDWYRYGEIWVPNTVATKAVLRDAARLDFPNEIVVNGVLRSLHQLDANQVGRSLLTGVINRWQGFQPFFANVLSQIDEHFKSVASQSAASVEAKDEEAACAEEAFDFPRFVVPLFSEEGWVSPNHICSASRARILALKLEELGYLCEFSDADLLVSLPLKLRCELQAAGGHEGVGEPPPQSEAKDGVGVGGIGVKNAYLAKTGA</sequence>
<keyword evidence="5" id="KW-1185">Reference proteome</keyword>
<feature type="region of interest" description="Disordered" evidence="1">
    <location>
        <begin position="1"/>
        <end position="121"/>
    </location>
</feature>
<keyword evidence="4" id="KW-0813">Transport</keyword>
<dbReference type="Gene3D" id="3.30.710.10">
    <property type="entry name" value="Potassium Channel Kv1.1, Chain A"/>
    <property type="match status" value="1"/>
</dbReference>
<dbReference type="Proteomes" id="UP001152797">
    <property type="component" value="Unassembled WGS sequence"/>
</dbReference>
<reference evidence="3" key="2">
    <citation type="submission" date="2024-04" db="EMBL/GenBank/DDBJ databases">
        <authorList>
            <person name="Chen Y."/>
            <person name="Shah S."/>
            <person name="Dougan E. K."/>
            <person name="Thang M."/>
            <person name="Chan C."/>
        </authorList>
    </citation>
    <scope>NUCLEOTIDE SEQUENCE [LARGE SCALE GENOMIC DNA]</scope>
</reference>
<evidence type="ECO:0000313" key="4">
    <source>
        <dbReference type="EMBL" id="CAL4795290.1"/>
    </source>
</evidence>
<dbReference type="AlphaFoldDB" id="A0A9P1GCK5"/>
<dbReference type="EMBL" id="CAMXCT030004168">
    <property type="protein sequence ID" value="CAL4795290.1"/>
    <property type="molecule type" value="Genomic_DNA"/>
</dbReference>
<dbReference type="EMBL" id="CAMXCT020004168">
    <property type="protein sequence ID" value="CAL1161353.1"/>
    <property type="molecule type" value="Genomic_DNA"/>
</dbReference>
<dbReference type="InterPro" id="IPR011333">
    <property type="entry name" value="SKP1/BTB/POZ_sf"/>
</dbReference>
<reference evidence="2" key="1">
    <citation type="submission" date="2022-10" db="EMBL/GenBank/DDBJ databases">
        <authorList>
            <person name="Chen Y."/>
            <person name="Dougan E. K."/>
            <person name="Chan C."/>
            <person name="Rhodes N."/>
            <person name="Thang M."/>
        </authorList>
    </citation>
    <scope>NUCLEOTIDE SEQUENCE</scope>
</reference>
<feature type="compositionally biased region" description="Polar residues" evidence="1">
    <location>
        <begin position="63"/>
        <end position="73"/>
    </location>
</feature>
<dbReference type="EMBL" id="CAMXCT010004168">
    <property type="protein sequence ID" value="CAI4007978.1"/>
    <property type="molecule type" value="Genomic_DNA"/>
</dbReference>
<organism evidence="2">
    <name type="scientific">Cladocopium goreaui</name>
    <dbReference type="NCBI Taxonomy" id="2562237"/>
    <lineage>
        <taxon>Eukaryota</taxon>
        <taxon>Sar</taxon>
        <taxon>Alveolata</taxon>
        <taxon>Dinophyceae</taxon>
        <taxon>Suessiales</taxon>
        <taxon>Symbiodiniaceae</taxon>
        <taxon>Cladocopium</taxon>
    </lineage>
</organism>
<feature type="compositionally biased region" description="Low complexity" evidence="1">
    <location>
        <begin position="74"/>
        <end position="83"/>
    </location>
</feature>
<evidence type="ECO:0000313" key="3">
    <source>
        <dbReference type="EMBL" id="CAL1161353.1"/>
    </source>
</evidence>
<comment type="caution">
    <text evidence="2">The sequence shown here is derived from an EMBL/GenBank/DDBJ whole genome shotgun (WGS) entry which is preliminary data.</text>
</comment>
<dbReference type="GO" id="GO:0034220">
    <property type="term" value="P:monoatomic ion transmembrane transport"/>
    <property type="evidence" value="ECO:0007669"/>
    <property type="project" value="UniProtKB-KW"/>
</dbReference>
<proteinExistence type="predicted"/>
<keyword evidence="4" id="KW-0406">Ion transport</keyword>
<dbReference type="SUPFAM" id="SSF54695">
    <property type="entry name" value="POZ domain"/>
    <property type="match status" value="1"/>
</dbReference>